<proteinExistence type="predicted"/>
<name>A0A090GKB6_MESPL</name>
<dbReference type="Proteomes" id="UP000046373">
    <property type="component" value="Unassembled WGS sequence"/>
</dbReference>
<evidence type="ECO:0000313" key="1">
    <source>
        <dbReference type="EMBL" id="CDX35142.1"/>
    </source>
</evidence>
<evidence type="ECO:0000313" key="2">
    <source>
        <dbReference type="Proteomes" id="UP000046373"/>
    </source>
</evidence>
<gene>
    <name evidence="1" type="ORF">MPLDJ20_20077</name>
</gene>
<protein>
    <submittedName>
        <fullName evidence="1">Uncharacterized protein</fullName>
    </submittedName>
</protein>
<organism evidence="1 2">
    <name type="scientific">Mesorhizobium plurifarium</name>
    <dbReference type="NCBI Taxonomy" id="69974"/>
    <lineage>
        <taxon>Bacteria</taxon>
        <taxon>Pseudomonadati</taxon>
        <taxon>Pseudomonadota</taxon>
        <taxon>Alphaproteobacteria</taxon>
        <taxon>Hyphomicrobiales</taxon>
        <taxon>Phyllobacteriaceae</taxon>
        <taxon>Mesorhizobium</taxon>
    </lineage>
</organism>
<dbReference type="EMBL" id="CCNB01000012">
    <property type="protein sequence ID" value="CDX35142.1"/>
    <property type="molecule type" value="Genomic_DNA"/>
</dbReference>
<reference evidence="1 2" key="1">
    <citation type="submission" date="2014-08" db="EMBL/GenBank/DDBJ databases">
        <authorList>
            <person name="Moulin Lionel"/>
        </authorList>
    </citation>
    <scope>NUCLEOTIDE SEQUENCE [LARGE SCALE GENOMIC DNA]</scope>
</reference>
<dbReference type="AlphaFoldDB" id="A0A090GKB6"/>
<sequence>MLDQSEISGNSSRPSDLTWELLDGFATPISEPKGIRLAFKTATQQSLLPIALCDYKDGYDRLRARGLLRVTA</sequence>
<accession>A0A090GKB6</accession>